<evidence type="ECO:0000313" key="2">
    <source>
        <dbReference type="Proteomes" id="UP000887540"/>
    </source>
</evidence>
<dbReference type="AlphaFoldDB" id="A0A914DM30"/>
<keyword evidence="2" id="KW-1185">Reference proteome</keyword>
<reference evidence="3 4" key="1">
    <citation type="submission" date="2022-11" db="UniProtKB">
        <authorList>
            <consortium name="WormBaseParasite"/>
        </authorList>
    </citation>
    <scope>IDENTIFICATION</scope>
</reference>
<protein>
    <submittedName>
        <fullName evidence="3 4">Uncharacterized protein</fullName>
    </submittedName>
</protein>
<organism evidence="2 4">
    <name type="scientific">Acrobeloides nanus</name>
    <dbReference type="NCBI Taxonomy" id="290746"/>
    <lineage>
        <taxon>Eukaryota</taxon>
        <taxon>Metazoa</taxon>
        <taxon>Ecdysozoa</taxon>
        <taxon>Nematoda</taxon>
        <taxon>Chromadorea</taxon>
        <taxon>Rhabditida</taxon>
        <taxon>Tylenchina</taxon>
        <taxon>Cephalobomorpha</taxon>
        <taxon>Cephaloboidea</taxon>
        <taxon>Cephalobidae</taxon>
        <taxon>Acrobeloides</taxon>
    </lineage>
</organism>
<dbReference type="WBParaSite" id="ACRNAN_scaffold15299.g16232.t1">
    <property type="protein sequence ID" value="ACRNAN_scaffold15299.g16232.t1"/>
    <property type="gene ID" value="ACRNAN_scaffold15299.g16232"/>
</dbReference>
<accession>A0A914DM30</accession>
<evidence type="ECO:0000256" key="1">
    <source>
        <dbReference type="SAM" id="MobiDB-lite"/>
    </source>
</evidence>
<sequence length="86" mass="10279">MEEAEIDGRNQRPSKKSAIETTSDNKDLDTALKFGEIDDRIKQAQKHYQEEQHKRRLEFIKQQLENSRKDNWRYPDIGRLLGYSNE</sequence>
<name>A0A914DM30_9BILA</name>
<feature type="compositionally biased region" description="Basic and acidic residues" evidence="1">
    <location>
        <begin position="1"/>
        <end position="10"/>
    </location>
</feature>
<feature type="region of interest" description="Disordered" evidence="1">
    <location>
        <begin position="1"/>
        <end position="27"/>
    </location>
</feature>
<dbReference type="Proteomes" id="UP000887540">
    <property type="component" value="Unplaced"/>
</dbReference>
<evidence type="ECO:0000313" key="3">
    <source>
        <dbReference type="WBParaSite" id="ACRNAN_scaffold15299.g16232.t1"/>
    </source>
</evidence>
<evidence type="ECO:0000313" key="4">
    <source>
        <dbReference type="WBParaSite" id="ACRNAN_scaffold2872.g32945.t1"/>
    </source>
</evidence>
<dbReference type="WBParaSite" id="ACRNAN_scaffold2872.g32945.t1">
    <property type="protein sequence ID" value="ACRNAN_scaffold2872.g32945.t1"/>
    <property type="gene ID" value="ACRNAN_scaffold2872.g32945"/>
</dbReference>
<proteinExistence type="predicted"/>